<feature type="binding site" evidence="11">
    <location>
        <position position="56"/>
    </location>
    <ligand>
        <name>Mg(2+)</name>
        <dbReference type="ChEBI" id="CHEBI:18420"/>
    </ligand>
</feature>
<evidence type="ECO:0000256" key="7">
    <source>
        <dbReference type="ARBA" id="ARBA00023125"/>
    </source>
</evidence>
<dbReference type="InterPro" id="IPR011335">
    <property type="entry name" value="Restrct_endonuc-II-like"/>
</dbReference>
<keyword evidence="3 11" id="KW-0255">Endonuclease</keyword>
<keyword evidence="1 11" id="KW-0540">Nuclease</keyword>
<evidence type="ECO:0000256" key="5">
    <source>
        <dbReference type="ARBA" id="ARBA00022801"/>
    </source>
</evidence>
<dbReference type="InterPro" id="IPR011856">
    <property type="entry name" value="tRNA_endonuc-like_dom_sf"/>
</dbReference>
<evidence type="ECO:0000313" key="12">
    <source>
        <dbReference type="EMBL" id="PUA33444.1"/>
    </source>
</evidence>
<accession>A0A2R7Y7D2</accession>
<evidence type="ECO:0000256" key="2">
    <source>
        <dbReference type="ARBA" id="ARBA00022723"/>
    </source>
</evidence>
<dbReference type="PANTHER" id="PTHR39651:SF1">
    <property type="entry name" value="HOLLIDAY JUNCTION RESOLVASE HJC"/>
    <property type="match status" value="1"/>
</dbReference>
<comment type="catalytic activity">
    <reaction evidence="10 11">
        <text>Endonucleolytic cleavage at a junction such as a reciprocal single-stranded crossover between two homologous DNA duplexes (Holliday junction).</text>
        <dbReference type="EC" id="3.1.21.10"/>
    </reaction>
</comment>
<dbReference type="Pfam" id="PF01870">
    <property type="entry name" value="Hjc"/>
    <property type="match status" value="1"/>
</dbReference>
<keyword evidence="9 11" id="KW-0234">DNA repair</keyword>
<evidence type="ECO:0000256" key="3">
    <source>
        <dbReference type="ARBA" id="ARBA00022759"/>
    </source>
</evidence>
<dbReference type="GO" id="GO:0008821">
    <property type="term" value="F:crossover junction DNA endonuclease activity"/>
    <property type="evidence" value="ECO:0007669"/>
    <property type="project" value="UniProtKB-UniRule"/>
</dbReference>
<keyword evidence="5 11" id="KW-0378">Hydrolase</keyword>
<keyword evidence="2 11" id="KW-0479">Metal-binding</keyword>
<evidence type="ECO:0000256" key="8">
    <source>
        <dbReference type="ARBA" id="ARBA00023172"/>
    </source>
</evidence>
<dbReference type="InterPro" id="IPR014428">
    <property type="entry name" value="Hjc_arc"/>
</dbReference>
<feature type="binding site" evidence="11">
    <location>
        <position position="12"/>
    </location>
    <ligand>
        <name>Mg(2+)</name>
        <dbReference type="ChEBI" id="CHEBI:18420"/>
    </ligand>
</feature>
<reference evidence="12 13" key="1">
    <citation type="journal article" date="2018" name="Syst. Appl. Microbiol.">
        <title>A new symbiotic nanoarchaeote (Candidatus Nanoclepta minutus) and its host (Zestosphaera tikiterensis gen. nov., sp. nov.) from a New Zealand hot spring.</title>
        <authorList>
            <person name="St John E."/>
            <person name="Liu Y."/>
            <person name="Podar M."/>
            <person name="Stott M.B."/>
            <person name="Meneghin J."/>
            <person name="Chen Z."/>
            <person name="Lagutin K."/>
            <person name="Mitchell K."/>
            <person name="Reysenbach A.L."/>
        </authorList>
    </citation>
    <scope>NUCLEOTIDE SEQUENCE [LARGE SCALE GENOMIC DNA]</scope>
    <source>
        <strain evidence="12">NZ3</strain>
    </source>
</reference>
<dbReference type="GO" id="GO:0000287">
    <property type="term" value="F:magnesium ion binding"/>
    <property type="evidence" value="ECO:0007669"/>
    <property type="project" value="UniProtKB-UniRule"/>
</dbReference>
<dbReference type="SUPFAM" id="SSF52980">
    <property type="entry name" value="Restriction endonuclease-like"/>
    <property type="match status" value="1"/>
</dbReference>
<dbReference type="CDD" id="cd00523">
    <property type="entry name" value="Holliday_junction_resolvase"/>
    <property type="match status" value="1"/>
</dbReference>
<keyword evidence="6 11" id="KW-0460">Magnesium</keyword>
<comment type="caution">
    <text evidence="12">The sequence shown here is derived from an EMBL/GenBank/DDBJ whole genome shotgun (WGS) entry which is preliminary data.</text>
</comment>
<proteinExistence type="inferred from homology"/>
<name>A0A2R7Y7D2_9CREN</name>
<feature type="active site" evidence="11">
    <location>
        <position position="32"/>
    </location>
</feature>
<evidence type="ECO:0000256" key="11">
    <source>
        <dbReference type="HAMAP-Rule" id="MF_01490"/>
    </source>
</evidence>
<evidence type="ECO:0000256" key="9">
    <source>
        <dbReference type="ARBA" id="ARBA00023204"/>
    </source>
</evidence>
<dbReference type="GO" id="GO:0003677">
    <property type="term" value="F:DNA binding"/>
    <property type="evidence" value="ECO:0007669"/>
    <property type="project" value="UniProtKB-KW"/>
</dbReference>
<dbReference type="NCBIfam" id="NF040854">
    <property type="entry name" value="Hol_resolv_Hjc"/>
    <property type="match status" value="1"/>
</dbReference>
<keyword evidence="4 11" id="KW-0227">DNA damage</keyword>
<dbReference type="Proteomes" id="UP000244093">
    <property type="component" value="Unassembled WGS sequence"/>
</dbReference>
<feature type="binding site" evidence="11">
    <location>
        <position position="43"/>
    </location>
    <ligand>
        <name>Mg(2+)</name>
        <dbReference type="ChEBI" id="CHEBI:18420"/>
    </ligand>
</feature>
<dbReference type="HAMAP" id="MF_01490">
    <property type="entry name" value="HJ_Resolv_Hjc"/>
    <property type="match status" value="1"/>
</dbReference>
<comment type="function">
    <text evidence="11">A structure-specific endonuclease that resolves Holliday junction (HJ) intermediates during genetic recombination. Cleaves 4-way DNA junctions introducing paired nicks in opposing strands, leaving a 5'-terminal phosphate and a 3'-terminal hydroxyl group that are subsequently ligated to produce recombinant products.</text>
</comment>
<evidence type="ECO:0000256" key="10">
    <source>
        <dbReference type="ARBA" id="ARBA00029354"/>
    </source>
</evidence>
<dbReference type="AlphaFoldDB" id="A0A2R7Y7D2"/>
<gene>
    <name evidence="11" type="primary">hjc</name>
    <name evidence="12" type="ORF">B7O98_03215</name>
</gene>
<organism evidence="12 13">
    <name type="scientific">Zestosphaera tikiterensis</name>
    <dbReference type="NCBI Taxonomy" id="1973259"/>
    <lineage>
        <taxon>Archaea</taxon>
        <taxon>Thermoproteota</taxon>
        <taxon>Thermoprotei</taxon>
        <taxon>Desulfurococcales</taxon>
        <taxon>Desulfurococcaceae</taxon>
        <taxon>Zestosphaera</taxon>
    </lineage>
</organism>
<dbReference type="Gene3D" id="3.40.1350.10">
    <property type="match status" value="1"/>
</dbReference>
<dbReference type="PANTHER" id="PTHR39651">
    <property type="entry name" value="HOLLIDAY JUNCTION RESOLVASE HJC"/>
    <property type="match status" value="1"/>
</dbReference>
<comment type="similarity">
    <text evidence="11">Belongs to the Holliday junction resolvase Hjc family.</text>
</comment>
<dbReference type="InterPro" id="IPR002732">
    <property type="entry name" value="Hjc"/>
</dbReference>
<protein>
    <recommendedName>
        <fullName evidence="11">Crossover junction endodeoxyribonuclease Hjc</fullName>
        <shortName evidence="11">Hjc</shortName>
        <ecNumber evidence="11">3.1.21.10</ecNumber>
    </recommendedName>
    <alternativeName>
        <fullName evidence="11">Holliday junction resolvase Hjc</fullName>
    </alternativeName>
</protein>
<evidence type="ECO:0000256" key="4">
    <source>
        <dbReference type="ARBA" id="ARBA00022763"/>
    </source>
</evidence>
<dbReference type="EC" id="3.1.21.10" evidence="11"/>
<dbReference type="EMBL" id="NBVN01000002">
    <property type="protein sequence ID" value="PUA33444.1"/>
    <property type="molecule type" value="Genomic_DNA"/>
</dbReference>
<dbReference type="GO" id="GO:0006281">
    <property type="term" value="P:DNA repair"/>
    <property type="evidence" value="ECO:0007669"/>
    <property type="project" value="UniProtKB-UniRule"/>
</dbReference>
<keyword evidence="7 11" id="KW-0238">DNA-binding</keyword>
<comment type="subunit">
    <text evidence="11">Homodimer.</text>
</comment>
<sequence length="150" mass="16970">MSRKRAKGYRAERELVELLWRLGFAVMRAPASGAKIKKADYPDVVAILKGKVAVFEVKSRAKLENIYIGKEQTQKLLNFARRAGGIPYIAVRLPHIGWKFIKLDVNTEVNNTLKIDKETIEKAPNIAGVLADLNITKTLDTYLKQQLNTY</sequence>
<comment type="cofactor">
    <cofactor evidence="11">
        <name>Mg(2+)</name>
        <dbReference type="ChEBI" id="CHEBI:18420"/>
    </cofactor>
    <text evidence="11">Binds 1 Mg(2+) ion per subunit.</text>
</comment>
<keyword evidence="8 11" id="KW-0233">DNA recombination</keyword>
<feature type="site" description="Transition state stabilizer" evidence="11">
    <location>
        <position position="58"/>
    </location>
</feature>
<dbReference type="PIRSF" id="PIRSF004985">
    <property type="entry name" value="Hlld_jn_rslvs_ar"/>
    <property type="match status" value="1"/>
</dbReference>
<evidence type="ECO:0000256" key="1">
    <source>
        <dbReference type="ARBA" id="ARBA00022722"/>
    </source>
</evidence>
<evidence type="ECO:0000256" key="6">
    <source>
        <dbReference type="ARBA" id="ARBA00022842"/>
    </source>
</evidence>
<dbReference type="GO" id="GO:0006310">
    <property type="term" value="P:DNA recombination"/>
    <property type="evidence" value="ECO:0007669"/>
    <property type="project" value="UniProtKB-UniRule"/>
</dbReference>
<evidence type="ECO:0000313" key="13">
    <source>
        <dbReference type="Proteomes" id="UP000244093"/>
    </source>
</evidence>